<dbReference type="GO" id="GO:0009423">
    <property type="term" value="P:chorismate biosynthetic process"/>
    <property type="evidence" value="ECO:0007669"/>
    <property type="project" value="UniProtKB-UniRule"/>
</dbReference>
<comment type="subunit">
    <text evidence="11">Homotetramer.</text>
</comment>
<evidence type="ECO:0000256" key="3">
    <source>
        <dbReference type="ARBA" id="ARBA00013036"/>
    </source>
</evidence>
<name>A0A2H0XYX7_UNCSA</name>
<keyword evidence="8 11" id="KW-0521">NADP</keyword>
<evidence type="ECO:0000256" key="1">
    <source>
        <dbReference type="ARBA" id="ARBA00005044"/>
    </source>
</evidence>
<dbReference type="EC" id="4.2.3.5" evidence="3 11"/>
<evidence type="ECO:0000256" key="8">
    <source>
        <dbReference type="ARBA" id="ARBA00022857"/>
    </source>
</evidence>
<dbReference type="PROSITE" id="PS00788">
    <property type="entry name" value="CHORISMATE_SYNTHASE_2"/>
    <property type="match status" value="1"/>
</dbReference>
<feature type="binding site" evidence="11">
    <location>
        <position position="46"/>
    </location>
    <ligand>
        <name>NADP(+)</name>
        <dbReference type="ChEBI" id="CHEBI:58349"/>
    </ligand>
</feature>
<dbReference type="AlphaFoldDB" id="A0A2H0XYX7"/>
<dbReference type="PROSITE" id="PS00787">
    <property type="entry name" value="CHORISMATE_SYNTHASE_1"/>
    <property type="match status" value="1"/>
</dbReference>
<feature type="binding site" evidence="11">
    <location>
        <position position="255"/>
    </location>
    <ligand>
        <name>FMN</name>
        <dbReference type="ChEBI" id="CHEBI:58210"/>
    </ligand>
</feature>
<dbReference type="Proteomes" id="UP000231343">
    <property type="component" value="Unassembled WGS sequence"/>
</dbReference>
<dbReference type="InterPro" id="IPR020541">
    <property type="entry name" value="Chorismate_synthase_CS"/>
</dbReference>
<comment type="catalytic activity">
    <reaction evidence="11">
        <text>5-O-(1-carboxyvinyl)-3-phosphoshikimate = chorismate + phosphate</text>
        <dbReference type="Rhea" id="RHEA:21020"/>
        <dbReference type="ChEBI" id="CHEBI:29748"/>
        <dbReference type="ChEBI" id="CHEBI:43474"/>
        <dbReference type="ChEBI" id="CHEBI:57701"/>
        <dbReference type="EC" id="4.2.3.5"/>
    </reaction>
</comment>
<feature type="binding site" evidence="11">
    <location>
        <position position="40"/>
    </location>
    <ligand>
        <name>NADP(+)</name>
        <dbReference type="ChEBI" id="CHEBI:58349"/>
    </ligand>
</feature>
<dbReference type="PANTHER" id="PTHR21085:SF0">
    <property type="entry name" value="CHORISMATE SYNTHASE"/>
    <property type="match status" value="1"/>
</dbReference>
<evidence type="ECO:0000256" key="10">
    <source>
        <dbReference type="ARBA" id="ARBA00023239"/>
    </source>
</evidence>
<evidence type="ECO:0000256" key="4">
    <source>
        <dbReference type="ARBA" id="ARBA00022605"/>
    </source>
</evidence>
<dbReference type="Gene3D" id="3.60.150.10">
    <property type="entry name" value="Chorismate synthase AroC"/>
    <property type="match status" value="2"/>
</dbReference>
<comment type="pathway">
    <text evidence="1 11">Metabolic intermediate biosynthesis; chorismate biosynthesis; chorismate from D-erythrose 4-phosphate and phosphoenolpyruvate: step 7/7.</text>
</comment>
<evidence type="ECO:0000313" key="13">
    <source>
        <dbReference type="Proteomes" id="UP000231343"/>
    </source>
</evidence>
<protein>
    <recommendedName>
        <fullName evidence="3 11">Chorismate synthase</fullName>
        <shortName evidence="11">CS</shortName>
        <ecNumber evidence="3 11">4.2.3.5</ecNumber>
    </recommendedName>
    <alternativeName>
        <fullName evidence="11">5-enolpyruvylshikimate-3-phosphate phospholyase</fullName>
    </alternativeName>
</protein>
<dbReference type="CDD" id="cd07304">
    <property type="entry name" value="Chorismate_synthase"/>
    <property type="match status" value="1"/>
</dbReference>
<keyword evidence="6 11" id="KW-0288">FMN</keyword>
<evidence type="ECO:0000256" key="7">
    <source>
        <dbReference type="ARBA" id="ARBA00022827"/>
    </source>
</evidence>
<dbReference type="PROSITE" id="PS00789">
    <property type="entry name" value="CHORISMATE_SYNTHASE_3"/>
    <property type="match status" value="1"/>
</dbReference>
<evidence type="ECO:0000256" key="6">
    <source>
        <dbReference type="ARBA" id="ARBA00022643"/>
    </source>
</evidence>
<dbReference type="SUPFAM" id="SSF103263">
    <property type="entry name" value="Chorismate synthase, AroC"/>
    <property type="match status" value="1"/>
</dbReference>
<feature type="binding site" evidence="11">
    <location>
        <begin position="270"/>
        <end position="274"/>
    </location>
    <ligand>
        <name>FMN</name>
        <dbReference type="ChEBI" id="CHEBI:58210"/>
    </ligand>
</feature>
<evidence type="ECO:0000256" key="9">
    <source>
        <dbReference type="ARBA" id="ARBA00023141"/>
    </source>
</evidence>
<keyword evidence="4 11" id="KW-0028">Amino-acid biosynthesis</keyword>
<dbReference type="GO" id="GO:0009073">
    <property type="term" value="P:aromatic amino acid family biosynthetic process"/>
    <property type="evidence" value="ECO:0007669"/>
    <property type="project" value="UniProtKB-KW"/>
</dbReference>
<comment type="caution">
    <text evidence="11">Lacks conserved residue(s) required for the propagation of feature annotation.</text>
</comment>
<keyword evidence="5 11" id="KW-0285">Flavoprotein</keyword>
<dbReference type="Pfam" id="PF01264">
    <property type="entry name" value="Chorismate_synt"/>
    <property type="match status" value="1"/>
</dbReference>
<feature type="binding site" evidence="11">
    <location>
        <begin position="116"/>
        <end position="118"/>
    </location>
    <ligand>
        <name>FMN</name>
        <dbReference type="ChEBI" id="CHEBI:58210"/>
    </ligand>
</feature>
<comment type="similarity">
    <text evidence="2 11">Belongs to the chorismate synthase family.</text>
</comment>
<dbReference type="PIRSF" id="PIRSF001456">
    <property type="entry name" value="Chorismate_synth"/>
    <property type="match status" value="1"/>
</dbReference>
<organism evidence="12 13">
    <name type="scientific">Candidatus Saganbacteria bacterium CG08_land_8_20_14_0_20_45_16</name>
    <dbReference type="NCBI Taxonomy" id="2014293"/>
    <lineage>
        <taxon>Bacteria</taxon>
        <taxon>Bacillati</taxon>
        <taxon>Saganbacteria</taxon>
    </lineage>
</organism>
<dbReference type="GO" id="GO:0005829">
    <property type="term" value="C:cytosol"/>
    <property type="evidence" value="ECO:0007669"/>
    <property type="project" value="TreeGrafter"/>
</dbReference>
<keyword evidence="7 11" id="KW-0274">FAD</keyword>
<dbReference type="EMBL" id="PEYM01000059">
    <property type="protein sequence ID" value="PIS30227.1"/>
    <property type="molecule type" value="Genomic_DNA"/>
</dbReference>
<evidence type="ECO:0000256" key="5">
    <source>
        <dbReference type="ARBA" id="ARBA00022630"/>
    </source>
</evidence>
<gene>
    <name evidence="11" type="primary">aroC</name>
    <name evidence="12" type="ORF">COT42_03365</name>
</gene>
<dbReference type="InterPro" id="IPR035904">
    <property type="entry name" value="Chorismate_synth_AroC_sf"/>
</dbReference>
<dbReference type="InterPro" id="IPR000453">
    <property type="entry name" value="Chorismate_synth"/>
</dbReference>
<dbReference type="GO" id="GO:0004107">
    <property type="term" value="F:chorismate synthase activity"/>
    <property type="evidence" value="ECO:0007669"/>
    <property type="project" value="UniProtKB-UniRule"/>
</dbReference>
<evidence type="ECO:0000313" key="12">
    <source>
        <dbReference type="EMBL" id="PIS30227.1"/>
    </source>
</evidence>
<feature type="binding site" evidence="11">
    <location>
        <position position="296"/>
    </location>
    <ligand>
        <name>FMN</name>
        <dbReference type="ChEBI" id="CHEBI:58210"/>
    </ligand>
</feature>
<comment type="function">
    <text evidence="11">Catalyzes the anti-1,4-elimination of the C-3 phosphate and the C-6 proR hydrogen from 5-enolpyruvylshikimate-3-phosphate (EPSP) to yield chorismate, which is the branch point compound that serves as the starting substrate for the three terminal pathways of aromatic amino acid biosynthesis. This reaction introduces a second double bond into the aromatic ring system.</text>
</comment>
<keyword evidence="9 11" id="KW-0057">Aromatic amino acid biosynthesis</keyword>
<evidence type="ECO:0000256" key="2">
    <source>
        <dbReference type="ARBA" id="ARBA00008014"/>
    </source>
</evidence>
<proteinExistence type="inferred from homology"/>
<reference evidence="12 13" key="1">
    <citation type="submission" date="2017-09" db="EMBL/GenBank/DDBJ databases">
        <title>Depth-based differentiation of microbial function through sediment-hosted aquifers and enrichment of novel symbionts in the deep terrestrial subsurface.</title>
        <authorList>
            <person name="Probst A.J."/>
            <person name="Ladd B."/>
            <person name="Jarett J.K."/>
            <person name="Geller-Mcgrath D.E."/>
            <person name="Sieber C.M."/>
            <person name="Emerson J.B."/>
            <person name="Anantharaman K."/>
            <person name="Thomas B.C."/>
            <person name="Malmstrom R."/>
            <person name="Stieglmeier M."/>
            <person name="Klingl A."/>
            <person name="Woyke T."/>
            <person name="Ryan C.M."/>
            <person name="Banfield J.F."/>
        </authorList>
    </citation>
    <scope>NUCLEOTIDE SEQUENCE [LARGE SCALE GENOMIC DNA]</scope>
    <source>
        <strain evidence="12">CG08_land_8_20_14_0_20_45_16</strain>
    </source>
</reference>
<evidence type="ECO:0000256" key="11">
    <source>
        <dbReference type="HAMAP-Rule" id="MF_00300"/>
    </source>
</evidence>
<dbReference type="UniPathway" id="UPA00053">
    <property type="reaction ID" value="UER00090"/>
</dbReference>
<sequence>MLRYLTAGESHGKALLVIVEGCPANLSLSDAEINKELERRQQGYGRGPRMKLEQDKVELFSGVRQGKTIGSPIALQIPNCSTEFFEKAFTQLRPGHADLAGILKYNQKDARNILERSSARETAAKVAAGAIAKRLLSEFKISLFSKVVQISGAENEKDWPTLIDQAAEAGDTLGGVFEVTITGVPAGLGSHVQWDRRLDANLARALMAIPAVKSVEIGLGLAVANLPGSKVHDEIFYSKDKGFYHKTNNAGGIEGGMSNGEPIVLRGAVKPIATLKKPLQSVDLVSKKPTQAFVERSDVCAVEPAAVIGESVAALEIANALLEKFGGDVLEDIQTAYQGYLARI</sequence>
<keyword evidence="10 11" id="KW-0456">Lyase</keyword>
<dbReference type="GO" id="GO:0010181">
    <property type="term" value="F:FMN binding"/>
    <property type="evidence" value="ECO:0007669"/>
    <property type="project" value="TreeGrafter"/>
</dbReference>
<comment type="caution">
    <text evidence="12">The sequence shown here is derived from an EMBL/GenBank/DDBJ whole genome shotgun (WGS) entry which is preliminary data.</text>
</comment>
<dbReference type="HAMAP" id="MF_00300">
    <property type="entry name" value="Chorismate_synth"/>
    <property type="match status" value="1"/>
</dbReference>
<dbReference type="PANTHER" id="PTHR21085">
    <property type="entry name" value="CHORISMATE SYNTHASE"/>
    <property type="match status" value="1"/>
</dbReference>
<accession>A0A2H0XYX7</accession>
<dbReference type="GO" id="GO:0008652">
    <property type="term" value="P:amino acid biosynthetic process"/>
    <property type="evidence" value="ECO:0007669"/>
    <property type="project" value="UniProtKB-KW"/>
</dbReference>
<comment type="cofactor">
    <cofactor evidence="11">
        <name>FMNH2</name>
        <dbReference type="ChEBI" id="CHEBI:57618"/>
    </cofactor>
    <text evidence="11">Reduced FMN (FMNH(2)).</text>
</comment>